<dbReference type="AlphaFoldDB" id="A0A4Y8WPE0"/>
<name>A0A4Y8WPE0_9PORP</name>
<dbReference type="Proteomes" id="UP000297225">
    <property type="component" value="Unassembled WGS sequence"/>
</dbReference>
<evidence type="ECO:0000313" key="1">
    <source>
        <dbReference type="EMBL" id="TFH95411.1"/>
    </source>
</evidence>
<dbReference type="OrthoDB" id="1150854at2"/>
<dbReference type="STRING" id="1122973.GCA_000379925_00233"/>
<dbReference type="RefSeq" id="WP_018357510.1">
    <property type="nucleotide sequence ID" value="NZ_CP197400.1"/>
</dbReference>
<accession>A0A4Y8WPE0</accession>
<dbReference type="Pfam" id="PF14135">
    <property type="entry name" value="DUF4302"/>
    <property type="match status" value="1"/>
</dbReference>
<organism evidence="1 2">
    <name type="scientific">Porphyromonas levii</name>
    <dbReference type="NCBI Taxonomy" id="28114"/>
    <lineage>
        <taxon>Bacteria</taxon>
        <taxon>Pseudomonadati</taxon>
        <taxon>Bacteroidota</taxon>
        <taxon>Bacteroidia</taxon>
        <taxon>Bacteroidales</taxon>
        <taxon>Porphyromonadaceae</taxon>
        <taxon>Porphyromonas</taxon>
    </lineage>
</organism>
<reference evidence="1 2" key="1">
    <citation type="submission" date="2019-03" db="EMBL/GenBank/DDBJ databases">
        <title>Porphyromonas levii Isolated from the Uterus of Dairy Cows.</title>
        <authorList>
            <person name="Francis A.M."/>
        </authorList>
    </citation>
    <scope>NUCLEOTIDE SEQUENCE [LARGE SCALE GENOMIC DNA]</scope>
    <source>
        <strain evidence="1 2">AF5678</strain>
    </source>
</reference>
<evidence type="ECO:0000313" key="2">
    <source>
        <dbReference type="Proteomes" id="UP000297225"/>
    </source>
</evidence>
<dbReference type="GeneID" id="66796575"/>
<proteinExistence type="predicted"/>
<protein>
    <submittedName>
        <fullName evidence="1">DUF4302 domain-containing protein</fullName>
    </submittedName>
</protein>
<keyword evidence="2" id="KW-1185">Reference proteome</keyword>
<gene>
    <name evidence="1" type="ORF">E4P47_04560</name>
</gene>
<sequence>MRYKINIVSVWLGAFCLLGSCTQQSVFIETPAERSAKSISDLRSELVEAPYGWKVTYFSNTDSLLFANPLEKFTKKDYSQDYGVGGHYFWMKFDPEGRVEMRSDFDSKSATTSSVCAYELKQVSGVQLSFTSYGYLHQLVNDLYQASSDFLFRFKDIDDRLVFETPMYSTKSKTFIRFERVTSPEEMTHAVEKSVENRNCFEGMRYPQLRIHKGDREYFGSNYIIAQESNFKKWLKQSKDRRYRVFIYNASLVDVQIELTGLGSGYTGTDRGLSFRPGIRYSKNEVFCDFERVGDHFVCELVRMYHPKTRSWRYVSKHLAPDGEPTGMIAEIYDNKRD</sequence>
<dbReference type="InterPro" id="IPR025396">
    <property type="entry name" value="DUF4302"/>
</dbReference>
<comment type="caution">
    <text evidence="1">The sequence shown here is derived from an EMBL/GenBank/DDBJ whole genome shotgun (WGS) entry which is preliminary data.</text>
</comment>
<dbReference type="PROSITE" id="PS51257">
    <property type="entry name" value="PROKAR_LIPOPROTEIN"/>
    <property type="match status" value="1"/>
</dbReference>
<dbReference type="EMBL" id="SPNC01000051">
    <property type="protein sequence ID" value="TFH95411.1"/>
    <property type="molecule type" value="Genomic_DNA"/>
</dbReference>